<dbReference type="InterPro" id="IPR055575">
    <property type="entry name" value="DUF7151"/>
</dbReference>
<evidence type="ECO:0000256" key="1">
    <source>
        <dbReference type="ARBA" id="ARBA00022729"/>
    </source>
</evidence>
<dbReference type="Pfam" id="PF23657">
    <property type="entry name" value="DUF7151"/>
    <property type="match status" value="2"/>
</dbReference>
<dbReference type="InterPro" id="IPR013320">
    <property type="entry name" value="ConA-like_dom_sf"/>
</dbReference>
<dbReference type="PROSITE" id="PS00018">
    <property type="entry name" value="EF_HAND_1"/>
    <property type="match status" value="1"/>
</dbReference>
<dbReference type="GO" id="GO:0030246">
    <property type="term" value="F:carbohydrate binding"/>
    <property type="evidence" value="ECO:0007669"/>
    <property type="project" value="UniProtKB-KW"/>
</dbReference>
<sequence length="355" mass="39804">MKHFFYFFLISLVSCEGEIGLTEGNSLFNIVNEPIGENCSAGGQKIDIGIDLNKNGTLDYEEIESTQYICNGENGTDGQSSLIKLTEEKAGNNCFYGGYKIETGIDLNKNDILDEEEVEYTQYICHTDSYVSLKSNLVAYYPFIGNGDDITDNGNNSTVYNASLTNDRKSNTNSAYHFDGNSYISIPHSSSFAFDTQFSIAVWVKPSAFNSDNCESNRIIEKGIETQRGNWGLYYDDNFEGNGCGELDPNKVRFKFGIVGDNGYRYAYVGETNINLNEWYFVTGTYDGSQMKLYVNGEVEFSENVSINLYTNTAPITIGKQDHSSYPYFLNGAIDDIHIFNKALTKEEVDLLYNL</sequence>
<feature type="domain" description="LamG-like jellyroll fold" evidence="3">
    <location>
        <begin position="196"/>
        <end position="347"/>
    </location>
</feature>
<accession>A0A315ZFM5</accession>
<keyword evidence="1" id="KW-0732">Signal</keyword>
<keyword evidence="2" id="KW-1015">Disulfide bond</keyword>
<evidence type="ECO:0000256" key="2">
    <source>
        <dbReference type="ARBA" id="ARBA00023157"/>
    </source>
</evidence>
<evidence type="ECO:0000313" key="5">
    <source>
        <dbReference type="Proteomes" id="UP000245535"/>
    </source>
</evidence>
<reference evidence="4 5" key="1">
    <citation type="submission" date="2018-03" db="EMBL/GenBank/DDBJ databases">
        <title>Genomic Encyclopedia of Archaeal and Bacterial Type Strains, Phase II (KMG-II): from individual species to whole genera.</title>
        <authorList>
            <person name="Goeker M."/>
        </authorList>
    </citation>
    <scope>NUCLEOTIDE SEQUENCE [LARGE SCALE GENOMIC DNA]</scope>
    <source>
        <strain evidence="4 5">DSM 28229</strain>
    </source>
</reference>
<comment type="caution">
    <text evidence="4">The sequence shown here is derived from an EMBL/GenBank/DDBJ whole genome shotgun (WGS) entry which is preliminary data.</text>
</comment>
<proteinExistence type="predicted"/>
<name>A0A315ZFM5_SEDFL</name>
<evidence type="ECO:0000259" key="3">
    <source>
        <dbReference type="SMART" id="SM00560"/>
    </source>
</evidence>
<dbReference type="OrthoDB" id="1490335at2"/>
<dbReference type="EMBL" id="QGDO01000001">
    <property type="protein sequence ID" value="PWJ44375.1"/>
    <property type="molecule type" value="Genomic_DNA"/>
</dbReference>
<dbReference type="InterPro" id="IPR018247">
    <property type="entry name" value="EF_Hand_1_Ca_BS"/>
</dbReference>
<dbReference type="SUPFAM" id="SSF49899">
    <property type="entry name" value="Concanavalin A-like lectins/glucanases"/>
    <property type="match status" value="1"/>
</dbReference>
<dbReference type="Gene3D" id="2.60.120.200">
    <property type="match status" value="1"/>
</dbReference>
<dbReference type="PANTHER" id="PTHR47635:SF2">
    <property type="entry name" value="LAMG-LIKE JELLYROLL FOLD DOMAIN-CONTAINING PROTEIN"/>
    <property type="match status" value="1"/>
</dbReference>
<dbReference type="InterPro" id="IPR006558">
    <property type="entry name" value="LamG-like"/>
</dbReference>
<dbReference type="SMART" id="SM00560">
    <property type="entry name" value="LamGL"/>
    <property type="match status" value="1"/>
</dbReference>
<organism evidence="4 5">
    <name type="scientific">Sediminitomix flava</name>
    <dbReference type="NCBI Taxonomy" id="379075"/>
    <lineage>
        <taxon>Bacteria</taxon>
        <taxon>Pseudomonadati</taxon>
        <taxon>Bacteroidota</taxon>
        <taxon>Cytophagia</taxon>
        <taxon>Cytophagales</taxon>
        <taxon>Flammeovirgaceae</taxon>
        <taxon>Sediminitomix</taxon>
    </lineage>
</organism>
<gene>
    <name evidence="4" type="ORF">BC781_101725</name>
</gene>
<dbReference type="GO" id="GO:0005975">
    <property type="term" value="P:carbohydrate metabolic process"/>
    <property type="evidence" value="ECO:0007669"/>
    <property type="project" value="UniProtKB-ARBA"/>
</dbReference>
<dbReference type="RefSeq" id="WP_109615868.1">
    <property type="nucleotide sequence ID" value="NZ_QGDO01000001.1"/>
</dbReference>
<dbReference type="PANTHER" id="PTHR47635">
    <property type="entry name" value="CUB DOMAIN-CONTAINING PROTEIN"/>
    <property type="match status" value="1"/>
</dbReference>
<dbReference type="GO" id="GO:0004553">
    <property type="term" value="F:hydrolase activity, hydrolyzing O-glycosyl compounds"/>
    <property type="evidence" value="ECO:0007669"/>
    <property type="project" value="UniProtKB-ARBA"/>
</dbReference>
<dbReference type="AlphaFoldDB" id="A0A315ZFM5"/>
<protein>
    <submittedName>
        <fullName evidence="4">Concanavalin A-like lectin/glucanase superfamily protein</fullName>
    </submittedName>
</protein>
<keyword evidence="4" id="KW-0430">Lectin</keyword>
<evidence type="ECO:0000313" key="4">
    <source>
        <dbReference type="EMBL" id="PWJ44375.1"/>
    </source>
</evidence>
<dbReference type="Pfam" id="PF13385">
    <property type="entry name" value="Laminin_G_3"/>
    <property type="match status" value="1"/>
</dbReference>
<dbReference type="Proteomes" id="UP000245535">
    <property type="component" value="Unassembled WGS sequence"/>
</dbReference>
<keyword evidence="5" id="KW-1185">Reference proteome</keyword>
<dbReference type="PROSITE" id="PS51257">
    <property type="entry name" value="PROKAR_LIPOPROTEIN"/>
    <property type="match status" value="1"/>
</dbReference>